<proteinExistence type="predicted"/>
<feature type="coiled-coil region" evidence="1">
    <location>
        <begin position="3"/>
        <end position="30"/>
    </location>
</feature>
<accession>A0AAW2NZQ4</accession>
<gene>
    <name evidence="2" type="ORF">Sangu_1035900</name>
</gene>
<dbReference type="AlphaFoldDB" id="A0AAW2NZQ4"/>
<evidence type="ECO:0000313" key="2">
    <source>
        <dbReference type="EMBL" id="KAL0348081.1"/>
    </source>
</evidence>
<keyword evidence="1" id="KW-0175">Coiled coil</keyword>
<reference evidence="2" key="2">
    <citation type="journal article" date="2024" name="Plant">
        <title>Genomic evolution and insights into agronomic trait innovations of Sesamum species.</title>
        <authorList>
            <person name="Miao H."/>
            <person name="Wang L."/>
            <person name="Qu L."/>
            <person name="Liu H."/>
            <person name="Sun Y."/>
            <person name="Le M."/>
            <person name="Wang Q."/>
            <person name="Wei S."/>
            <person name="Zheng Y."/>
            <person name="Lin W."/>
            <person name="Duan Y."/>
            <person name="Cao H."/>
            <person name="Xiong S."/>
            <person name="Wang X."/>
            <person name="Wei L."/>
            <person name="Li C."/>
            <person name="Ma Q."/>
            <person name="Ju M."/>
            <person name="Zhao R."/>
            <person name="Li G."/>
            <person name="Mu C."/>
            <person name="Tian Q."/>
            <person name="Mei H."/>
            <person name="Zhang T."/>
            <person name="Gao T."/>
            <person name="Zhang H."/>
        </authorList>
    </citation>
    <scope>NUCLEOTIDE SEQUENCE</scope>
    <source>
        <strain evidence="2">G01</strain>
    </source>
</reference>
<protein>
    <submittedName>
        <fullName evidence="2">Uncharacterized protein</fullName>
    </submittedName>
</protein>
<organism evidence="2">
    <name type="scientific">Sesamum angustifolium</name>
    <dbReference type="NCBI Taxonomy" id="2727405"/>
    <lineage>
        <taxon>Eukaryota</taxon>
        <taxon>Viridiplantae</taxon>
        <taxon>Streptophyta</taxon>
        <taxon>Embryophyta</taxon>
        <taxon>Tracheophyta</taxon>
        <taxon>Spermatophyta</taxon>
        <taxon>Magnoliopsida</taxon>
        <taxon>eudicotyledons</taxon>
        <taxon>Gunneridae</taxon>
        <taxon>Pentapetalae</taxon>
        <taxon>asterids</taxon>
        <taxon>lamiids</taxon>
        <taxon>Lamiales</taxon>
        <taxon>Pedaliaceae</taxon>
        <taxon>Sesamum</taxon>
    </lineage>
</organism>
<dbReference type="EMBL" id="JACGWK010000006">
    <property type="protein sequence ID" value="KAL0348081.1"/>
    <property type="molecule type" value="Genomic_DNA"/>
</dbReference>
<sequence>MARYQQTEEVKKLQREIAAMKKDHAEEIQTLADQVRKDFPDTEEGRNCFEAYWVSLLFEFKKSRTIRER</sequence>
<name>A0AAW2NZQ4_9LAMI</name>
<comment type="caution">
    <text evidence="2">The sequence shown here is derived from an EMBL/GenBank/DDBJ whole genome shotgun (WGS) entry which is preliminary data.</text>
</comment>
<reference evidence="2" key="1">
    <citation type="submission" date="2020-06" db="EMBL/GenBank/DDBJ databases">
        <authorList>
            <person name="Li T."/>
            <person name="Hu X."/>
            <person name="Zhang T."/>
            <person name="Song X."/>
            <person name="Zhang H."/>
            <person name="Dai N."/>
            <person name="Sheng W."/>
            <person name="Hou X."/>
            <person name="Wei L."/>
        </authorList>
    </citation>
    <scope>NUCLEOTIDE SEQUENCE</scope>
    <source>
        <strain evidence="2">G01</strain>
        <tissue evidence="2">Leaf</tissue>
    </source>
</reference>
<evidence type="ECO:0000256" key="1">
    <source>
        <dbReference type="SAM" id="Coils"/>
    </source>
</evidence>